<gene>
    <name evidence="1" type="ORF">RSO01_91020</name>
</gene>
<keyword evidence="2" id="KW-1185">Reference proteome</keyword>
<dbReference type="EMBL" id="BKAJ01000274">
    <property type="protein sequence ID" value="GEP61936.1"/>
    <property type="molecule type" value="Genomic_DNA"/>
</dbReference>
<comment type="caution">
    <text evidence="1">The sequence shown here is derived from an EMBL/GenBank/DDBJ whole genome shotgun (WGS) entry which is preliminary data.</text>
</comment>
<organism evidence="1 2">
    <name type="scientific">Reyranella soli</name>
    <dbReference type="NCBI Taxonomy" id="1230389"/>
    <lineage>
        <taxon>Bacteria</taxon>
        <taxon>Pseudomonadati</taxon>
        <taxon>Pseudomonadota</taxon>
        <taxon>Alphaproteobacteria</taxon>
        <taxon>Hyphomicrobiales</taxon>
        <taxon>Reyranellaceae</taxon>
        <taxon>Reyranella</taxon>
    </lineage>
</organism>
<dbReference type="AlphaFoldDB" id="A0A512NSK6"/>
<reference evidence="1 2" key="1">
    <citation type="submission" date="2019-07" db="EMBL/GenBank/DDBJ databases">
        <title>Whole genome shotgun sequence of Reyranella soli NBRC 108950.</title>
        <authorList>
            <person name="Hosoyama A."/>
            <person name="Uohara A."/>
            <person name="Ohji S."/>
            <person name="Ichikawa N."/>
        </authorList>
    </citation>
    <scope>NUCLEOTIDE SEQUENCE [LARGE SCALE GENOMIC DNA]</scope>
    <source>
        <strain evidence="1 2">NBRC 108950</strain>
    </source>
</reference>
<name>A0A512NSK6_9HYPH</name>
<evidence type="ECO:0000313" key="1">
    <source>
        <dbReference type="EMBL" id="GEP61936.1"/>
    </source>
</evidence>
<protein>
    <submittedName>
        <fullName evidence="1">Uncharacterized protein</fullName>
    </submittedName>
</protein>
<evidence type="ECO:0000313" key="2">
    <source>
        <dbReference type="Proteomes" id="UP000321058"/>
    </source>
</evidence>
<sequence>MTGPWPHKPHTFRALQKTFGPMWVRCDTCRRYAALRLTALLDVDYRTKRFSCSRCGSEAWVCVVEPTKEKGMQDYRLDEVEDPQRHPAAVDRLTGKRPRRKVAHSSGELPGRKLMLAINAATTAGNFLRPGASCGRTLIARGDCAPAMHASSVRAGAGLSYRSTAVSR</sequence>
<dbReference type="Proteomes" id="UP000321058">
    <property type="component" value="Unassembled WGS sequence"/>
</dbReference>
<proteinExistence type="predicted"/>
<accession>A0A512NSK6</accession>